<gene>
    <name evidence="5" type="ORF">MNBD_GAMMA12-1792</name>
</gene>
<evidence type="ECO:0000259" key="4">
    <source>
        <dbReference type="Pfam" id="PF01420"/>
    </source>
</evidence>
<dbReference type="GO" id="GO:0003677">
    <property type="term" value="F:DNA binding"/>
    <property type="evidence" value="ECO:0007669"/>
    <property type="project" value="UniProtKB-KW"/>
</dbReference>
<dbReference type="EMBL" id="UOFL01000033">
    <property type="protein sequence ID" value="VAW71852.1"/>
    <property type="molecule type" value="Genomic_DNA"/>
</dbReference>
<name>A0A3B0Y949_9ZZZZ</name>
<dbReference type="InterPro" id="IPR052021">
    <property type="entry name" value="Type-I_RS_S_subunit"/>
</dbReference>
<evidence type="ECO:0000256" key="3">
    <source>
        <dbReference type="ARBA" id="ARBA00023125"/>
    </source>
</evidence>
<feature type="domain" description="Type I restriction modification DNA specificity" evidence="4">
    <location>
        <begin position="7"/>
        <end position="156"/>
    </location>
</feature>
<evidence type="ECO:0000256" key="2">
    <source>
        <dbReference type="ARBA" id="ARBA00022747"/>
    </source>
</evidence>
<evidence type="ECO:0000313" key="5">
    <source>
        <dbReference type="EMBL" id="VAW71852.1"/>
    </source>
</evidence>
<dbReference type="GO" id="GO:0009307">
    <property type="term" value="P:DNA restriction-modification system"/>
    <property type="evidence" value="ECO:0007669"/>
    <property type="project" value="UniProtKB-KW"/>
</dbReference>
<dbReference type="Gene3D" id="3.90.220.20">
    <property type="entry name" value="DNA methylase specificity domains"/>
    <property type="match status" value="2"/>
</dbReference>
<dbReference type="Pfam" id="PF01420">
    <property type="entry name" value="Methylase_S"/>
    <property type="match status" value="2"/>
</dbReference>
<dbReference type="PANTHER" id="PTHR30408">
    <property type="entry name" value="TYPE-1 RESTRICTION ENZYME ECOKI SPECIFICITY PROTEIN"/>
    <property type="match status" value="1"/>
</dbReference>
<feature type="domain" description="Type I restriction modification DNA specificity" evidence="4">
    <location>
        <begin position="197"/>
        <end position="341"/>
    </location>
</feature>
<dbReference type="CDD" id="cd17267">
    <property type="entry name" value="RMtype1_S_EcoAO83I-TRD1-CR1_like"/>
    <property type="match status" value="1"/>
</dbReference>
<keyword evidence="3" id="KW-0238">DNA-binding</keyword>
<dbReference type="InterPro" id="IPR000055">
    <property type="entry name" value="Restrct_endonuc_typeI_TRD"/>
</dbReference>
<dbReference type="SUPFAM" id="SSF116734">
    <property type="entry name" value="DNA methylase specificity domain"/>
    <property type="match status" value="2"/>
</dbReference>
<keyword evidence="2" id="KW-0680">Restriction system</keyword>
<reference evidence="5" key="1">
    <citation type="submission" date="2018-06" db="EMBL/GenBank/DDBJ databases">
        <authorList>
            <person name="Zhirakovskaya E."/>
        </authorList>
    </citation>
    <scope>NUCLEOTIDE SEQUENCE</scope>
</reference>
<organism evidence="5">
    <name type="scientific">hydrothermal vent metagenome</name>
    <dbReference type="NCBI Taxonomy" id="652676"/>
    <lineage>
        <taxon>unclassified sequences</taxon>
        <taxon>metagenomes</taxon>
        <taxon>ecological metagenomes</taxon>
    </lineage>
</organism>
<evidence type="ECO:0000256" key="1">
    <source>
        <dbReference type="ARBA" id="ARBA00010923"/>
    </source>
</evidence>
<comment type="similarity">
    <text evidence="1">Belongs to the type-I restriction system S methylase family.</text>
</comment>
<dbReference type="InterPro" id="IPR044946">
    <property type="entry name" value="Restrct_endonuc_typeI_TRD_sf"/>
</dbReference>
<dbReference type="AlphaFoldDB" id="A0A3B0Y949"/>
<proteinExistence type="inferred from homology"/>
<protein>
    <submittedName>
        <fullName evidence="5">Type I restriction-modification system, specificity subunit S</fullName>
    </submittedName>
</protein>
<dbReference type="PANTHER" id="PTHR30408:SF13">
    <property type="entry name" value="TYPE I RESTRICTION ENZYME HINDI SPECIFICITY SUBUNIT"/>
    <property type="match status" value="1"/>
</dbReference>
<accession>A0A3B0Y949</accession>
<sequence length="386" mass="44271">MIADSLRKLGDVFTLQRGFDITKKEQSEGVYPVVSSSGINSYHNKYKVQGPGVVIGRKGTLGTTFYLESDYWPHDTSLWIKDFKGNNPKFLYYFLKKLPLEKLDSGSANPTLNRNFVHLIESYIPHVSVQGEIANILTDLDEKIELNNKINAELEAMAKLIYDYWFVQFDFPDANGKPYKSSGGKMVYNEELKREIPEGWDVGTLLDIADFTNGIACQKYRPEKNEDYYNVIKIREMGSGFTEKSEFISQNIPDKVVINNGDVLFSWSATLDVKIWSGGIGGLNQHIFKITSSKYPRTYYYFEVLRYLQHFKIIAELRKTTMGHITQDHLKQSRISIPPKDLIKALHEKIDPMLNKVVKGMEENLKIAELRDWLLPILMNGQVTVT</sequence>